<feature type="compositionally biased region" description="Polar residues" evidence="2">
    <location>
        <begin position="1"/>
        <end position="10"/>
    </location>
</feature>
<dbReference type="AlphaFoldDB" id="A0A0L0SR08"/>
<feature type="region of interest" description="Disordered" evidence="2">
    <location>
        <begin position="267"/>
        <end position="296"/>
    </location>
</feature>
<gene>
    <name evidence="3" type="ORF">AMAG_10612</name>
</gene>
<reference evidence="4" key="2">
    <citation type="submission" date="2009-11" db="EMBL/GenBank/DDBJ databases">
        <title>The Genome Sequence of Allomyces macrogynus strain ATCC 38327.</title>
        <authorList>
            <consortium name="The Broad Institute Genome Sequencing Platform"/>
            <person name="Russ C."/>
            <person name="Cuomo C."/>
            <person name="Shea T."/>
            <person name="Young S.K."/>
            <person name="Zeng Q."/>
            <person name="Koehrsen M."/>
            <person name="Haas B."/>
            <person name="Borodovsky M."/>
            <person name="Guigo R."/>
            <person name="Alvarado L."/>
            <person name="Berlin A."/>
            <person name="Borenstein D."/>
            <person name="Chen Z."/>
            <person name="Engels R."/>
            <person name="Freedman E."/>
            <person name="Gellesch M."/>
            <person name="Goldberg J."/>
            <person name="Griggs A."/>
            <person name="Gujja S."/>
            <person name="Heiman D."/>
            <person name="Hepburn T."/>
            <person name="Howarth C."/>
            <person name="Jen D."/>
            <person name="Larson L."/>
            <person name="Lewis B."/>
            <person name="Mehta T."/>
            <person name="Park D."/>
            <person name="Pearson M."/>
            <person name="Roberts A."/>
            <person name="Saif S."/>
            <person name="Shenoy N."/>
            <person name="Sisk P."/>
            <person name="Stolte C."/>
            <person name="Sykes S."/>
            <person name="Walk T."/>
            <person name="White J."/>
            <person name="Yandava C."/>
            <person name="Burger G."/>
            <person name="Gray M.W."/>
            <person name="Holland P.W.H."/>
            <person name="King N."/>
            <person name="Lang F.B.F."/>
            <person name="Roger A.J."/>
            <person name="Ruiz-Trillo I."/>
            <person name="Lander E."/>
            <person name="Nusbaum C."/>
        </authorList>
    </citation>
    <scope>NUCLEOTIDE SEQUENCE [LARGE SCALE GENOMIC DNA]</scope>
    <source>
        <strain evidence="4">ATCC 38327</strain>
    </source>
</reference>
<feature type="compositionally biased region" description="Low complexity" evidence="2">
    <location>
        <begin position="19"/>
        <end position="48"/>
    </location>
</feature>
<organism evidence="3 4">
    <name type="scientific">Allomyces macrogynus (strain ATCC 38327)</name>
    <name type="common">Allomyces javanicus var. macrogynus</name>
    <dbReference type="NCBI Taxonomy" id="578462"/>
    <lineage>
        <taxon>Eukaryota</taxon>
        <taxon>Fungi</taxon>
        <taxon>Fungi incertae sedis</taxon>
        <taxon>Blastocladiomycota</taxon>
        <taxon>Blastocladiomycetes</taxon>
        <taxon>Blastocladiales</taxon>
        <taxon>Blastocladiaceae</taxon>
        <taxon>Allomyces</taxon>
    </lineage>
</organism>
<feature type="region of interest" description="Disordered" evidence="2">
    <location>
        <begin position="1"/>
        <end position="161"/>
    </location>
</feature>
<keyword evidence="4" id="KW-1185">Reference proteome</keyword>
<sequence length="296" mass="30768">MSSHSRTGTPALTLDQILPPVAGGAPSAPGSPTLAKPTSPTLSPPAAARPRKASRGFGPGAPRDRSRGRTTSPGPGALSTRQVGAGGAGWELRLQQAPPRTRDGTRTGGEDAESGTVADVGDGEPTDDVTPLDDSTHRVRFPTTDTDDHPSTSTLAAQPISTLTAPKINTVVPILVDRASAARADLRALQAEAESALADLERTETARRQAEAARAAAERDAEAVTRKIEATKRKKAELEDVLERLRLENDELEAQLERAGVFIKKHVEKRGGGAEGVSAPGSRAPSRHGPPVGAAE</sequence>
<proteinExistence type="predicted"/>
<dbReference type="CDD" id="cd14686">
    <property type="entry name" value="bZIP"/>
    <property type="match status" value="1"/>
</dbReference>
<feature type="coiled-coil region" evidence="1">
    <location>
        <begin position="179"/>
        <end position="262"/>
    </location>
</feature>
<reference evidence="3 4" key="1">
    <citation type="submission" date="2009-11" db="EMBL/GenBank/DDBJ databases">
        <title>Annotation of Allomyces macrogynus ATCC 38327.</title>
        <authorList>
            <consortium name="The Broad Institute Genome Sequencing Platform"/>
            <person name="Russ C."/>
            <person name="Cuomo C."/>
            <person name="Burger G."/>
            <person name="Gray M.W."/>
            <person name="Holland P.W.H."/>
            <person name="King N."/>
            <person name="Lang F.B.F."/>
            <person name="Roger A.J."/>
            <person name="Ruiz-Trillo I."/>
            <person name="Young S.K."/>
            <person name="Zeng Q."/>
            <person name="Gargeya S."/>
            <person name="Fitzgerald M."/>
            <person name="Haas B."/>
            <person name="Abouelleil A."/>
            <person name="Alvarado L."/>
            <person name="Arachchi H.M."/>
            <person name="Berlin A."/>
            <person name="Chapman S.B."/>
            <person name="Gearin G."/>
            <person name="Goldberg J."/>
            <person name="Griggs A."/>
            <person name="Gujja S."/>
            <person name="Hansen M."/>
            <person name="Heiman D."/>
            <person name="Howarth C."/>
            <person name="Larimer J."/>
            <person name="Lui A."/>
            <person name="MacDonald P.J.P."/>
            <person name="McCowen C."/>
            <person name="Montmayeur A."/>
            <person name="Murphy C."/>
            <person name="Neiman D."/>
            <person name="Pearson M."/>
            <person name="Priest M."/>
            <person name="Roberts A."/>
            <person name="Saif S."/>
            <person name="Shea T."/>
            <person name="Sisk P."/>
            <person name="Stolte C."/>
            <person name="Sykes S."/>
            <person name="Wortman J."/>
            <person name="Nusbaum C."/>
            <person name="Birren B."/>
        </authorList>
    </citation>
    <scope>NUCLEOTIDE SEQUENCE [LARGE SCALE GENOMIC DNA]</scope>
    <source>
        <strain evidence="3 4">ATCC 38327</strain>
    </source>
</reference>
<dbReference type="EMBL" id="GG745346">
    <property type="protein sequence ID" value="KNE64947.1"/>
    <property type="molecule type" value="Genomic_DNA"/>
</dbReference>
<evidence type="ECO:0000313" key="4">
    <source>
        <dbReference type="Proteomes" id="UP000054350"/>
    </source>
</evidence>
<dbReference type="OrthoDB" id="5590937at2759"/>
<evidence type="ECO:0000256" key="2">
    <source>
        <dbReference type="SAM" id="MobiDB-lite"/>
    </source>
</evidence>
<name>A0A0L0SR08_ALLM3</name>
<keyword evidence="1" id="KW-0175">Coiled coil</keyword>
<evidence type="ECO:0000313" key="3">
    <source>
        <dbReference type="EMBL" id="KNE64947.1"/>
    </source>
</evidence>
<evidence type="ECO:0000256" key="1">
    <source>
        <dbReference type="SAM" id="Coils"/>
    </source>
</evidence>
<dbReference type="VEuPathDB" id="FungiDB:AMAG_10612"/>
<protein>
    <submittedName>
        <fullName evidence="3">Uncharacterized protein</fullName>
    </submittedName>
</protein>
<accession>A0A0L0SR08</accession>
<feature type="compositionally biased region" description="Basic and acidic residues" evidence="2">
    <location>
        <begin position="100"/>
        <end position="109"/>
    </location>
</feature>
<dbReference type="Proteomes" id="UP000054350">
    <property type="component" value="Unassembled WGS sequence"/>
</dbReference>
<feature type="compositionally biased region" description="Acidic residues" evidence="2">
    <location>
        <begin position="121"/>
        <end position="131"/>
    </location>
</feature>